<keyword evidence="5 10" id="KW-1133">Transmembrane helix</keyword>
<evidence type="ECO:0000256" key="7">
    <source>
        <dbReference type="ARBA" id="ARBA00023128"/>
    </source>
</evidence>
<comment type="caution">
    <text evidence="13">The sequence shown here is derived from an EMBL/GenBank/DDBJ whole genome shotgun (WGS) entry which is preliminary data.</text>
</comment>
<comment type="subcellular location">
    <subcellularLocation>
        <location evidence="10">Mitochondrion inner membrane</location>
        <topology evidence="10">Multi-pass membrane protein</topology>
    </subcellularLocation>
</comment>
<evidence type="ECO:0000256" key="10">
    <source>
        <dbReference type="RuleBase" id="RU364128"/>
    </source>
</evidence>
<gene>
    <name evidence="13" type="ORF">LECACI_7A005557</name>
</gene>
<evidence type="ECO:0000256" key="3">
    <source>
        <dbReference type="ARBA" id="ARBA00022792"/>
    </source>
</evidence>
<dbReference type="Proteomes" id="UP001296104">
    <property type="component" value="Unassembled WGS sequence"/>
</dbReference>
<evidence type="ECO:0000256" key="9">
    <source>
        <dbReference type="ARBA" id="ARBA00024807"/>
    </source>
</evidence>
<evidence type="ECO:0000256" key="8">
    <source>
        <dbReference type="ARBA" id="ARBA00023136"/>
    </source>
</evidence>
<dbReference type="Pfam" id="PF05546">
    <property type="entry name" value="She9_MDM33"/>
    <property type="match status" value="1"/>
</dbReference>
<feature type="transmembrane region" description="Helical" evidence="10">
    <location>
        <begin position="303"/>
        <end position="325"/>
    </location>
</feature>
<accession>A0AAI9EBU9</accession>
<reference evidence="13" key="1">
    <citation type="submission" date="2023-11" db="EMBL/GenBank/DDBJ databases">
        <authorList>
            <person name="Alioto T."/>
            <person name="Alioto T."/>
            <person name="Gomez Garrido J."/>
        </authorList>
    </citation>
    <scope>NUCLEOTIDE SEQUENCE</scope>
</reference>
<evidence type="ECO:0000256" key="2">
    <source>
        <dbReference type="ARBA" id="ARBA00022692"/>
    </source>
</evidence>
<dbReference type="GO" id="GO:0005743">
    <property type="term" value="C:mitochondrial inner membrane"/>
    <property type="evidence" value="ECO:0007669"/>
    <property type="project" value="UniProtKB-SubCell"/>
</dbReference>
<evidence type="ECO:0000256" key="12">
    <source>
        <dbReference type="SAM" id="MobiDB-lite"/>
    </source>
</evidence>
<keyword evidence="6 11" id="KW-0175">Coiled coil</keyword>
<feature type="coiled-coil region" evidence="11">
    <location>
        <begin position="97"/>
        <end position="131"/>
    </location>
</feature>
<name>A0AAI9EBU9_9PEZI</name>
<dbReference type="PANTHER" id="PTHR31961:SF3">
    <property type="entry name" value="SENSITIVE TO HIGH EXPRESSION PROTEIN 9, MITOCHONDRIAL"/>
    <property type="match status" value="1"/>
</dbReference>
<keyword evidence="8 10" id="KW-0472">Membrane</keyword>
<evidence type="ECO:0000256" key="4">
    <source>
        <dbReference type="ARBA" id="ARBA00022946"/>
    </source>
</evidence>
<keyword evidence="7 10" id="KW-0496">Mitochondrion</keyword>
<keyword evidence="3 10" id="KW-0999">Mitochondrion inner membrane</keyword>
<evidence type="ECO:0000256" key="6">
    <source>
        <dbReference type="ARBA" id="ARBA00023054"/>
    </source>
</evidence>
<comment type="function">
    <text evidence="9">Required for the maintenance of the structure of the mitochondrial inner membrane. Involved in mitochondrial morphology. Causes growth arrest when highly overexpressed.</text>
</comment>
<organism evidence="13 14">
    <name type="scientific">Lecanosticta acicola</name>
    <dbReference type="NCBI Taxonomy" id="111012"/>
    <lineage>
        <taxon>Eukaryota</taxon>
        <taxon>Fungi</taxon>
        <taxon>Dikarya</taxon>
        <taxon>Ascomycota</taxon>
        <taxon>Pezizomycotina</taxon>
        <taxon>Dothideomycetes</taxon>
        <taxon>Dothideomycetidae</taxon>
        <taxon>Mycosphaerellales</taxon>
        <taxon>Mycosphaerellaceae</taxon>
        <taxon>Lecanosticta</taxon>
    </lineage>
</organism>
<dbReference type="PANTHER" id="PTHR31961">
    <property type="entry name" value="SENSITIVE TO HIGH EXPRESSION PROTEIN 9, MITOCHONDRIAL"/>
    <property type="match status" value="1"/>
</dbReference>
<dbReference type="EMBL" id="CAVMBE010000036">
    <property type="protein sequence ID" value="CAK4030399.1"/>
    <property type="molecule type" value="Genomic_DNA"/>
</dbReference>
<keyword evidence="2 10" id="KW-0812">Transmembrane</keyword>
<feature type="transmembrane region" description="Helical" evidence="10">
    <location>
        <begin position="149"/>
        <end position="169"/>
    </location>
</feature>
<keyword evidence="14" id="KW-1185">Reference proteome</keyword>
<sequence>MSKILDDLLSKASIASQHINAYTGTDYSGIETLRRGITTQEQKVRDYHLAVDEAKANHQEADAKQKSAQREIVGLLERKSSWSPADLERYMSLVRSEHLNEQDVQAAKDNMKDAERNLEDARALLEKLERKQYHEEQIWSDTIRRNSTWVTFGLMGVNIVLLLAQILIFEPYRRKKIVRDVKSALDEKTLSPAPATATAAVEEQIDAVAQPQVIPVERIEAESKQPLNVIAPTEETVGKAPLPAGEVLPPEAAEFADATPAKKEGSEPSLATPKGPANTWEAYQEAFRDLFSERMVQLRKVDVTNTALQGAATGVAVMGLLFVLVRPK</sequence>
<feature type="region of interest" description="Disordered" evidence="12">
    <location>
        <begin position="257"/>
        <end position="276"/>
    </location>
</feature>
<evidence type="ECO:0000256" key="1">
    <source>
        <dbReference type="ARBA" id="ARBA00007472"/>
    </source>
</evidence>
<comment type="subunit">
    <text evidence="10">Homooligomer.</text>
</comment>
<comment type="similarity">
    <text evidence="1 10">Belongs to the SHE9 family.</text>
</comment>
<proteinExistence type="inferred from homology"/>
<dbReference type="InterPro" id="IPR008839">
    <property type="entry name" value="MDM33_fungi"/>
</dbReference>
<evidence type="ECO:0000313" key="14">
    <source>
        <dbReference type="Proteomes" id="UP001296104"/>
    </source>
</evidence>
<dbReference type="GO" id="GO:0007007">
    <property type="term" value="P:inner mitochondrial membrane organization"/>
    <property type="evidence" value="ECO:0007669"/>
    <property type="project" value="TreeGrafter"/>
</dbReference>
<protein>
    <recommendedName>
        <fullName evidence="10">Sensitive to high expression protein 9, mitochondrial</fullName>
    </recommendedName>
</protein>
<evidence type="ECO:0000256" key="11">
    <source>
        <dbReference type="SAM" id="Coils"/>
    </source>
</evidence>
<keyword evidence="4 10" id="KW-0809">Transit peptide</keyword>
<evidence type="ECO:0000313" key="13">
    <source>
        <dbReference type="EMBL" id="CAK4030399.1"/>
    </source>
</evidence>
<dbReference type="AlphaFoldDB" id="A0AAI9EBU9"/>
<evidence type="ECO:0000256" key="5">
    <source>
        <dbReference type="ARBA" id="ARBA00022989"/>
    </source>
</evidence>
<dbReference type="Gene3D" id="1.10.287.470">
    <property type="entry name" value="Helix hairpin bin"/>
    <property type="match status" value="1"/>
</dbReference>